<accession>A0AC35UG48</accession>
<dbReference type="Proteomes" id="UP000095286">
    <property type="component" value="Unplaced"/>
</dbReference>
<dbReference type="WBParaSite" id="RSKR_0001102800.1">
    <property type="protein sequence ID" value="RSKR_0001102800.1"/>
    <property type="gene ID" value="RSKR_0001102800"/>
</dbReference>
<reference evidence="2" key="1">
    <citation type="submission" date="2016-11" db="UniProtKB">
        <authorList>
            <consortium name="WormBaseParasite"/>
        </authorList>
    </citation>
    <scope>IDENTIFICATION</scope>
    <source>
        <strain evidence="2">KR3021</strain>
    </source>
</reference>
<sequence>MFKGDKNYYMDVCPTYDETTSAIKQTLVVRRSYSPTCFPTTIVDKENGKKGCFSNNEKVEEAKANSSCTKSNVSTILHIPFSRIRPTYKESKVEKGRKEETIKNEQVSTSCESGDCSNTMTSFTEDYSTHDLMNGIISKMALKEIKKVNQNSLKGSSYENLTPVKTVNQAKIEAGLQRLKRRSPDHDSSQKRTIDNSP</sequence>
<name>A0AC35UG48_9BILA</name>
<evidence type="ECO:0000313" key="2">
    <source>
        <dbReference type="WBParaSite" id="RSKR_0001102800.1"/>
    </source>
</evidence>
<protein>
    <submittedName>
        <fullName evidence="2">Uncharacterized protein</fullName>
    </submittedName>
</protein>
<evidence type="ECO:0000313" key="1">
    <source>
        <dbReference type="Proteomes" id="UP000095286"/>
    </source>
</evidence>
<organism evidence="1 2">
    <name type="scientific">Rhabditophanes sp. KR3021</name>
    <dbReference type="NCBI Taxonomy" id="114890"/>
    <lineage>
        <taxon>Eukaryota</taxon>
        <taxon>Metazoa</taxon>
        <taxon>Ecdysozoa</taxon>
        <taxon>Nematoda</taxon>
        <taxon>Chromadorea</taxon>
        <taxon>Rhabditida</taxon>
        <taxon>Tylenchina</taxon>
        <taxon>Panagrolaimomorpha</taxon>
        <taxon>Strongyloidoidea</taxon>
        <taxon>Alloionematidae</taxon>
        <taxon>Rhabditophanes</taxon>
    </lineage>
</organism>
<proteinExistence type="predicted"/>